<dbReference type="PATRIC" id="fig|1150625.3.peg.2994"/>
<keyword evidence="4" id="KW-0687">Ribonucleoprotein</keyword>
<dbReference type="SUPFAM" id="SSF55315">
    <property type="entry name" value="L30e-like"/>
    <property type="match status" value="1"/>
</dbReference>
<dbReference type="InterPro" id="IPR029064">
    <property type="entry name" value="Ribosomal_eL30-like_sf"/>
</dbReference>
<evidence type="ECO:0000259" key="3">
    <source>
        <dbReference type="Pfam" id="PF01248"/>
    </source>
</evidence>
<dbReference type="InterPro" id="IPR004038">
    <property type="entry name" value="Ribosomal_eL8/eL30/eS12/Gad45"/>
</dbReference>
<keyword evidence="1 2" id="KW-0694">RNA-binding</keyword>
<evidence type="ECO:0000256" key="2">
    <source>
        <dbReference type="HAMAP-Rule" id="MF_00574"/>
    </source>
</evidence>
<dbReference type="AlphaFoldDB" id="A0A147K5B5"/>
<evidence type="ECO:0000256" key="1">
    <source>
        <dbReference type="ARBA" id="ARBA00022884"/>
    </source>
</evidence>
<dbReference type="OrthoDB" id="2353623at2"/>
<name>A0A147K5B5_9BACI</name>
<evidence type="ECO:0000313" key="4">
    <source>
        <dbReference type="EMBL" id="KUP04796.1"/>
    </source>
</evidence>
<dbReference type="GO" id="GO:0003723">
    <property type="term" value="F:RNA binding"/>
    <property type="evidence" value="ECO:0007669"/>
    <property type="project" value="UniProtKB-UniRule"/>
</dbReference>
<dbReference type="HAMAP" id="MF_00574">
    <property type="entry name" value="Ribosomal_eL8_Bact"/>
    <property type="match status" value="1"/>
</dbReference>
<dbReference type="STRING" id="1150625.Q75_14310"/>
<evidence type="ECO:0000313" key="5">
    <source>
        <dbReference type="Proteomes" id="UP000074108"/>
    </source>
</evidence>
<gene>
    <name evidence="4" type="ORF">Q75_14310</name>
</gene>
<dbReference type="GO" id="GO:0005840">
    <property type="term" value="C:ribosome"/>
    <property type="evidence" value="ECO:0007669"/>
    <property type="project" value="UniProtKB-KW"/>
</dbReference>
<accession>A0A147K5B5</accession>
<protein>
    <recommendedName>
        <fullName evidence="2">RNA-binding protein Q75_14310</fullName>
    </recommendedName>
    <alternativeName>
        <fullName evidence="2">Ribosomal protein eL8-like</fullName>
    </alternativeName>
</protein>
<dbReference type="Proteomes" id="UP000074108">
    <property type="component" value="Unassembled WGS sequence"/>
</dbReference>
<dbReference type="NCBIfam" id="NF010125">
    <property type="entry name" value="PRK13602.1"/>
    <property type="match status" value="1"/>
</dbReference>
<dbReference type="InterPro" id="IPR023460">
    <property type="entry name" value="RNA_bf_YbxF-like"/>
</dbReference>
<comment type="similarity">
    <text evidence="2">Belongs to the eukaryotic ribosomal protein eL8 family.</text>
</comment>
<dbReference type="EMBL" id="LDYG01000047">
    <property type="protein sequence ID" value="KUP04796.1"/>
    <property type="molecule type" value="Genomic_DNA"/>
</dbReference>
<dbReference type="RefSeq" id="WP_010170028.1">
    <property type="nucleotide sequence ID" value="NZ_LDYG01000047.1"/>
</dbReference>
<organism evidence="4 5">
    <name type="scientific">Bacillus coahuilensis p1.1.43</name>
    <dbReference type="NCBI Taxonomy" id="1150625"/>
    <lineage>
        <taxon>Bacteria</taxon>
        <taxon>Bacillati</taxon>
        <taxon>Bacillota</taxon>
        <taxon>Bacilli</taxon>
        <taxon>Bacillales</taxon>
        <taxon>Bacillaceae</taxon>
        <taxon>Bacillus</taxon>
    </lineage>
</organism>
<comment type="caution">
    <text evidence="4">The sequence shown here is derived from an EMBL/GenBank/DDBJ whole genome shotgun (WGS) entry which is preliminary data.</text>
</comment>
<keyword evidence="5" id="KW-1185">Reference proteome</keyword>
<dbReference type="PRINTS" id="PR00884">
    <property type="entry name" value="RIBOSOMALHS6"/>
</dbReference>
<reference evidence="4 5" key="1">
    <citation type="journal article" date="2016" name="Front. Microbiol.">
        <title>Microevolution Analysis of Bacillus coahuilensis Unveils Differences in Phosphorus Acquisition Strategies and Their Regulation.</title>
        <authorList>
            <person name="Gomez-Lunar Z."/>
            <person name="Hernandez-Gonzalez I."/>
            <person name="Rodriguez-Torres M.D."/>
            <person name="Souza V."/>
            <person name="Olmedo-Alvarez G."/>
        </authorList>
    </citation>
    <scope>NUCLEOTIDE SEQUENCE [LARGE SCALE GENOMIC DNA]</scope>
    <source>
        <strain evidence="5">p1.1.43</strain>
    </source>
</reference>
<dbReference type="Gene3D" id="3.30.1330.30">
    <property type="match status" value="1"/>
</dbReference>
<keyword evidence="4" id="KW-0689">Ribosomal protein</keyword>
<proteinExistence type="inferred from homology"/>
<dbReference type="Pfam" id="PF01248">
    <property type="entry name" value="Ribosomal_L7Ae"/>
    <property type="match status" value="1"/>
</dbReference>
<sequence>MSYEKVSQAKQLVVGTKQTVKAIKAGDIQQVVIAKDADYKVVSKLLQASKDMNVEVLYVDSMKKLGKACGIDVAAATVGIMK</sequence>
<feature type="domain" description="Ribosomal protein eL8/eL30/eS12/Gadd45" evidence="3">
    <location>
        <begin position="4"/>
        <end position="80"/>
    </location>
</feature>